<evidence type="ECO:0000313" key="2">
    <source>
        <dbReference type="Proteomes" id="UP000242287"/>
    </source>
</evidence>
<proteinExistence type="predicted"/>
<name>A0A2A9NXX7_9AGAR</name>
<dbReference type="EMBL" id="KZ301974">
    <property type="protein sequence ID" value="PFH53331.1"/>
    <property type="molecule type" value="Genomic_DNA"/>
</dbReference>
<accession>A0A2A9NXX7</accession>
<protein>
    <submittedName>
        <fullName evidence="1">Uncharacterized protein</fullName>
    </submittedName>
</protein>
<organism evidence="1 2">
    <name type="scientific">Amanita thiersii Skay4041</name>
    <dbReference type="NCBI Taxonomy" id="703135"/>
    <lineage>
        <taxon>Eukaryota</taxon>
        <taxon>Fungi</taxon>
        <taxon>Dikarya</taxon>
        <taxon>Basidiomycota</taxon>
        <taxon>Agaricomycotina</taxon>
        <taxon>Agaricomycetes</taxon>
        <taxon>Agaricomycetidae</taxon>
        <taxon>Agaricales</taxon>
        <taxon>Pluteineae</taxon>
        <taxon>Amanitaceae</taxon>
        <taxon>Amanita</taxon>
    </lineage>
</organism>
<dbReference type="Proteomes" id="UP000242287">
    <property type="component" value="Unassembled WGS sequence"/>
</dbReference>
<dbReference type="AlphaFoldDB" id="A0A2A9NXX7"/>
<sequence>MQDVSLDTTFCSPASASVNEVVDSPLLVHTQPATLVPVQTRFDDRHRDQLEKADCGNEEMKHLLPTPPPELVVPVESIDQTRATDDDDAGTYDNIATTISAITALDQSVLFDRPRTQSISRQGCTEILELSLASPSAAERLMKEDVLFPSLEKLSIGVECNGFVKEAKEAKGSEKEEGKEDEEDDVNRMITFISHHPGIVHLEVLATKFNTDKVYPATYVSNLQTLSIRGCLLPLLIGYRFSGPKDTKGCWSLVREIEGKSIPLEQVTIYWDVLPQVCLRDVLMALSSVCKETLKVLVVESRDMMSELEEEAAVKEMFPKLGELVFVVKEEDADWSSDLDEYGECECECGHDDEVEEVDS</sequence>
<keyword evidence="2" id="KW-1185">Reference proteome</keyword>
<evidence type="ECO:0000313" key="1">
    <source>
        <dbReference type="EMBL" id="PFH53331.1"/>
    </source>
</evidence>
<gene>
    <name evidence="1" type="ORF">AMATHDRAFT_1395</name>
</gene>
<reference evidence="1 2" key="1">
    <citation type="submission" date="2014-02" db="EMBL/GenBank/DDBJ databases">
        <title>Transposable element dynamics among asymbiotic and ectomycorrhizal Amanita fungi.</title>
        <authorList>
            <consortium name="DOE Joint Genome Institute"/>
            <person name="Hess J."/>
            <person name="Skrede I."/>
            <person name="Wolfe B."/>
            <person name="LaButti K."/>
            <person name="Ohm R.A."/>
            <person name="Grigoriev I.V."/>
            <person name="Pringle A."/>
        </authorList>
    </citation>
    <scope>NUCLEOTIDE SEQUENCE [LARGE SCALE GENOMIC DNA]</scope>
    <source>
        <strain evidence="1 2">SKay4041</strain>
    </source>
</reference>